<dbReference type="GO" id="GO:0016616">
    <property type="term" value="F:oxidoreductase activity, acting on the CH-OH group of donors, NAD or NADP as acceptor"/>
    <property type="evidence" value="ECO:0007669"/>
    <property type="project" value="InterPro"/>
</dbReference>
<dbReference type="EMBL" id="CP001810">
    <property type="protein sequence ID" value="ADL32936.1"/>
    <property type="molecule type" value="Genomic_DNA"/>
</dbReference>
<accession>E0RW70</accession>
<evidence type="ECO:0000256" key="1">
    <source>
        <dbReference type="ARBA" id="ARBA00005854"/>
    </source>
</evidence>
<dbReference type="InterPro" id="IPR006140">
    <property type="entry name" value="D-isomer_DH_NAD-bd"/>
</dbReference>
<dbReference type="GO" id="GO:0051287">
    <property type="term" value="F:NAD binding"/>
    <property type="evidence" value="ECO:0007669"/>
    <property type="project" value="InterPro"/>
</dbReference>
<evidence type="ECO:0000259" key="6">
    <source>
        <dbReference type="Pfam" id="PF02826"/>
    </source>
</evidence>
<dbReference type="InterPro" id="IPR036291">
    <property type="entry name" value="NAD(P)-bd_dom_sf"/>
</dbReference>
<dbReference type="SUPFAM" id="SSF51735">
    <property type="entry name" value="NAD(P)-binding Rossmann-fold domains"/>
    <property type="match status" value="1"/>
</dbReference>
<reference evidence="7 8" key="1">
    <citation type="journal article" date="2010" name="PLoS ONE">
        <title>The glycobiome of the rumen bacterium Butyrivibrio proteoclasticus B316(T) highlights adaptation to a polysaccharide-rich environment.</title>
        <authorList>
            <person name="Kelly W.J."/>
            <person name="Leahy S.C."/>
            <person name="Altermann E."/>
            <person name="Yeoman C.J."/>
            <person name="Dunne J.C."/>
            <person name="Kong Z."/>
            <person name="Pacheco D.M."/>
            <person name="Li D."/>
            <person name="Noel S.J."/>
            <person name="Moon C.D."/>
            <person name="Cookson A.L."/>
            <person name="Attwood G.T."/>
        </authorList>
    </citation>
    <scope>NUCLEOTIDE SEQUENCE [LARGE SCALE GENOMIC DNA]</scope>
    <source>
        <strain evidence="8">ATCC 51982 / DSM 14932 / B316</strain>
    </source>
</reference>
<dbReference type="InterPro" id="IPR050418">
    <property type="entry name" value="D-iso_2-hydroxyacid_DH_PdxB"/>
</dbReference>
<dbReference type="STRING" id="515622.bpr_I0186"/>
<evidence type="ECO:0000313" key="8">
    <source>
        <dbReference type="Proteomes" id="UP000001299"/>
    </source>
</evidence>
<protein>
    <submittedName>
        <fullName evidence="7">D-isomer specfic 2-hydroxyacid dehydrogenase</fullName>
    </submittedName>
</protein>
<dbReference type="Pfam" id="PF00389">
    <property type="entry name" value="2-Hacid_dh"/>
    <property type="match status" value="1"/>
</dbReference>
<organism evidence="7 8">
    <name type="scientific">Butyrivibrio proteoclasticus (strain ATCC 51982 / DSM 14932 / B316)</name>
    <name type="common">Clostridium proteoclasticum</name>
    <dbReference type="NCBI Taxonomy" id="515622"/>
    <lineage>
        <taxon>Bacteria</taxon>
        <taxon>Bacillati</taxon>
        <taxon>Bacillota</taxon>
        <taxon>Clostridia</taxon>
        <taxon>Lachnospirales</taxon>
        <taxon>Lachnospiraceae</taxon>
        <taxon>Butyrivibrio</taxon>
    </lineage>
</organism>
<dbReference type="PANTHER" id="PTHR43761:SF1">
    <property type="entry name" value="D-ISOMER SPECIFIC 2-HYDROXYACID DEHYDROGENASE CATALYTIC DOMAIN-CONTAINING PROTEIN-RELATED"/>
    <property type="match status" value="1"/>
</dbReference>
<evidence type="ECO:0000256" key="3">
    <source>
        <dbReference type="ARBA" id="ARBA00023027"/>
    </source>
</evidence>
<keyword evidence="3" id="KW-0520">NAD</keyword>
<dbReference type="eggNOG" id="COG1052">
    <property type="taxonomic scope" value="Bacteria"/>
</dbReference>
<feature type="domain" description="D-isomer specific 2-hydroxyacid dehydrogenase catalytic" evidence="5">
    <location>
        <begin position="16"/>
        <end position="322"/>
    </location>
</feature>
<dbReference type="Gene3D" id="3.40.50.720">
    <property type="entry name" value="NAD(P)-binding Rossmann-like Domain"/>
    <property type="match status" value="2"/>
</dbReference>
<dbReference type="PROSITE" id="PS00670">
    <property type="entry name" value="D_2_HYDROXYACID_DH_2"/>
    <property type="match status" value="1"/>
</dbReference>
<dbReference type="Proteomes" id="UP000001299">
    <property type="component" value="Chromosome 1"/>
</dbReference>
<dbReference type="SUPFAM" id="SSF52283">
    <property type="entry name" value="Formate/glycerate dehydrogenase catalytic domain-like"/>
    <property type="match status" value="1"/>
</dbReference>
<keyword evidence="2 4" id="KW-0560">Oxidoreductase</keyword>
<comment type="similarity">
    <text evidence="1 4">Belongs to the D-isomer specific 2-hydroxyacid dehydrogenase family.</text>
</comment>
<feature type="domain" description="D-isomer specific 2-hydroxyacid dehydrogenase NAD-binding" evidence="6">
    <location>
        <begin position="110"/>
        <end position="291"/>
    </location>
</feature>
<evidence type="ECO:0000256" key="4">
    <source>
        <dbReference type="RuleBase" id="RU003719"/>
    </source>
</evidence>
<evidence type="ECO:0000256" key="2">
    <source>
        <dbReference type="ARBA" id="ARBA00023002"/>
    </source>
</evidence>
<dbReference type="KEGG" id="bpb:bpr_I0186"/>
<keyword evidence="8" id="KW-1185">Reference proteome</keyword>
<dbReference type="HOGENOM" id="CLU_019796_1_3_9"/>
<dbReference type="InterPro" id="IPR006139">
    <property type="entry name" value="D-isomer_2_OHA_DH_cat_dom"/>
</dbReference>
<dbReference type="AlphaFoldDB" id="E0RW70"/>
<dbReference type="InterPro" id="IPR029753">
    <property type="entry name" value="D-isomer_DH_CS"/>
</dbReference>
<sequence length="323" mass="36017">MYNMKIVVADKDSVGNDMDYNIYDDLGEVTYYDDKITEDNARERLAGAEVLMINKSAITDKILDDAPDLKLICEFATGFDNANIPACNRHGVKVANVVNYSTASVAQHTFALLFYLMENMRHYDEFVKDGSYANQSHFCCLDIPFHELDGMTYGIVGMGNIGRKVAQIATAFGAKVIFYSASGNSTCTDYERVEFDELLRRSDVISIHCPLSDRTRNLFSGDVFDKMKETAILINVARGAVVSEQDLAEALLNNKIKAAGLDVLNPEPMAKDSPLLQIQDSGKLIVTPHLAWASTEARRRCLEEVKKNVEAYMRGEIRNIVNP</sequence>
<proteinExistence type="inferred from homology"/>
<evidence type="ECO:0000259" key="5">
    <source>
        <dbReference type="Pfam" id="PF00389"/>
    </source>
</evidence>
<gene>
    <name evidence="7" type="ordered locus">bpr_I0186</name>
</gene>
<dbReference type="Pfam" id="PF02826">
    <property type="entry name" value="2-Hacid_dh_C"/>
    <property type="match status" value="1"/>
</dbReference>
<dbReference type="PANTHER" id="PTHR43761">
    <property type="entry name" value="D-ISOMER SPECIFIC 2-HYDROXYACID DEHYDROGENASE FAMILY PROTEIN (AFU_ORTHOLOGUE AFUA_1G13630)"/>
    <property type="match status" value="1"/>
</dbReference>
<name>E0RW70_BUTPB</name>
<evidence type="ECO:0000313" key="7">
    <source>
        <dbReference type="EMBL" id="ADL32936.1"/>
    </source>
</evidence>